<proteinExistence type="inferred from homology"/>
<keyword evidence="10" id="KW-0325">Glycoprotein</keyword>
<dbReference type="GO" id="GO:0004573">
    <property type="term" value="F:Glc3Man9GlcNAc2 oligosaccharide glucosidase activity"/>
    <property type="evidence" value="ECO:0007669"/>
    <property type="project" value="UniProtKB-UniRule"/>
</dbReference>
<keyword evidence="11 13" id="KW-0326">Glycosidase</keyword>
<dbReference type="InterPro" id="IPR006311">
    <property type="entry name" value="TAT_signal"/>
</dbReference>
<evidence type="ECO:0000256" key="7">
    <source>
        <dbReference type="ARBA" id="ARBA00022968"/>
    </source>
</evidence>
<dbReference type="PANTHER" id="PTHR10412">
    <property type="entry name" value="MANNOSYL-OLIGOSACCHARIDE GLUCOSIDASE"/>
    <property type="match status" value="1"/>
</dbReference>
<comment type="function">
    <text evidence="13">Cleaves the distal alpha 1,2-linked glucose residue from the Glc(3)Man(9)GlcNAc(2) oligosaccharide precursor.</text>
</comment>
<dbReference type="Proteomes" id="UP000586634">
    <property type="component" value="Unassembled WGS sequence"/>
</dbReference>
<feature type="compositionally biased region" description="Basic and acidic residues" evidence="14">
    <location>
        <begin position="9"/>
        <end position="29"/>
    </location>
</feature>
<evidence type="ECO:0000256" key="5">
    <source>
        <dbReference type="ARBA" id="ARBA00022801"/>
    </source>
</evidence>
<dbReference type="GO" id="GO:0009311">
    <property type="term" value="P:oligosaccharide metabolic process"/>
    <property type="evidence" value="ECO:0007669"/>
    <property type="project" value="UniProtKB-UniRule"/>
</dbReference>
<dbReference type="PROSITE" id="PS51318">
    <property type="entry name" value="TAT"/>
    <property type="match status" value="1"/>
</dbReference>
<evidence type="ECO:0000256" key="1">
    <source>
        <dbReference type="ARBA" id="ARBA00004648"/>
    </source>
</evidence>
<evidence type="ECO:0000256" key="9">
    <source>
        <dbReference type="ARBA" id="ARBA00023136"/>
    </source>
</evidence>
<keyword evidence="4" id="KW-0812">Transmembrane</keyword>
<keyword evidence="18" id="KW-1185">Reference proteome</keyword>
<dbReference type="SUPFAM" id="SSF48208">
    <property type="entry name" value="Six-hairpin glycosidases"/>
    <property type="match status" value="1"/>
</dbReference>
<reference evidence="17 18" key="1">
    <citation type="submission" date="2019-09" db="EMBL/GenBank/DDBJ databases">
        <title>Bird 10,000 Genomes (B10K) Project - Family phase.</title>
        <authorList>
            <person name="Zhang G."/>
        </authorList>
    </citation>
    <scope>NUCLEOTIDE SEQUENCE [LARGE SCALE GENOMIC DNA]</scope>
    <source>
        <strain evidence="17">B10K-DU-002-14</strain>
        <tissue evidence="17">Muscle</tissue>
    </source>
</reference>
<protein>
    <recommendedName>
        <fullName evidence="12 13">Mannosyl-oligosaccharide glucosidase</fullName>
        <ecNumber evidence="12 13">3.2.1.106</ecNumber>
    </recommendedName>
</protein>
<evidence type="ECO:0000256" key="10">
    <source>
        <dbReference type="ARBA" id="ARBA00023180"/>
    </source>
</evidence>
<evidence type="ECO:0000256" key="14">
    <source>
        <dbReference type="SAM" id="MobiDB-lite"/>
    </source>
</evidence>
<evidence type="ECO:0000256" key="11">
    <source>
        <dbReference type="ARBA" id="ARBA00023295"/>
    </source>
</evidence>
<evidence type="ECO:0000313" key="18">
    <source>
        <dbReference type="Proteomes" id="UP000586634"/>
    </source>
</evidence>
<evidence type="ECO:0000256" key="2">
    <source>
        <dbReference type="ARBA" id="ARBA00004740"/>
    </source>
</evidence>
<evidence type="ECO:0000259" key="15">
    <source>
        <dbReference type="Pfam" id="PF03200"/>
    </source>
</evidence>
<comment type="similarity">
    <text evidence="3 13">Belongs to the glycosyl hydrolase 63 family.</text>
</comment>
<dbReference type="OrthoDB" id="410058at2759"/>
<gene>
    <name evidence="17" type="primary">Mogs</name>
    <name evidence="17" type="ORF">NYCSEM_R15208</name>
</gene>
<comment type="caution">
    <text evidence="17">The sequence shown here is derived from an EMBL/GenBank/DDBJ whole genome shotgun (WGS) entry which is preliminary data.</text>
</comment>
<feature type="domain" description="Glycosyl hydrolase family 63 C-terminal" evidence="15">
    <location>
        <begin position="374"/>
        <end position="853"/>
    </location>
</feature>
<accession>A0A7L1HJP7</accession>
<keyword evidence="8" id="KW-1133">Transmembrane helix</keyword>
<evidence type="ECO:0000256" key="8">
    <source>
        <dbReference type="ARBA" id="ARBA00022989"/>
    </source>
</evidence>
<keyword evidence="5 13" id="KW-0378">Hydrolase</keyword>
<comment type="subcellular location">
    <subcellularLocation>
        <location evidence="1 13">Endoplasmic reticulum membrane</location>
        <topology evidence="1 13">Single-pass type II membrane protein</topology>
    </subcellularLocation>
</comment>
<name>A0A7L1HJP7_9CHAR</name>
<dbReference type="EC" id="3.2.1.106" evidence="12 13"/>
<dbReference type="PANTHER" id="PTHR10412:SF11">
    <property type="entry name" value="MANNOSYL-OLIGOSACCHARIDE GLUCOSIDASE"/>
    <property type="match status" value="1"/>
</dbReference>
<evidence type="ECO:0000259" key="16">
    <source>
        <dbReference type="Pfam" id="PF16923"/>
    </source>
</evidence>
<evidence type="ECO:0000256" key="6">
    <source>
        <dbReference type="ARBA" id="ARBA00022824"/>
    </source>
</evidence>
<keyword evidence="6 13" id="KW-0256">Endoplasmic reticulum</keyword>
<dbReference type="InterPro" id="IPR031631">
    <property type="entry name" value="Glyco_hydro_63N"/>
</dbReference>
<dbReference type="InterPro" id="IPR038518">
    <property type="entry name" value="Glyco_hydro_63N_sf"/>
</dbReference>
<comment type="pathway">
    <text evidence="2">Glycan metabolism; N-glycan degradation.</text>
</comment>
<dbReference type="Gene3D" id="1.50.10.10">
    <property type="match status" value="1"/>
</dbReference>
<feature type="non-terminal residue" evidence="17">
    <location>
        <position position="1"/>
    </location>
</feature>
<dbReference type="InterPro" id="IPR031335">
    <property type="entry name" value="Glyco_hydro_63_C"/>
</dbReference>
<keyword evidence="9" id="KW-0472">Membrane</keyword>
<evidence type="ECO:0000256" key="3">
    <source>
        <dbReference type="ARBA" id="ARBA00010833"/>
    </source>
</evidence>
<feature type="domain" description="Glycosyl hydrolase family 63 N-terminal" evidence="16">
    <location>
        <begin position="92"/>
        <end position="186"/>
    </location>
</feature>
<comment type="catalytic activity">
    <reaction evidence="13">
        <text>N(4)-(alpha-D-Glc-(1-&gt;2)-alpha-D-Glc-(1-&gt;3)-alpha-D-Glc-(1-&gt;3)-alpha-D-Man-(1-&gt;2)-alpha-D-Man-(1-&gt;2)-alpha-D-Man-(1-&gt;3)-[alpha-D-Man-(1-&gt;2)-alpha-D-Man-(1-&gt;3)-[alpha-D-Man-(1-&gt;2)-alpha-D-Man-(1-&gt;6)]-alpha-D-Man-(1-&gt;6)]-beta-D-Man-(1-&gt;4)-beta-D-GlcNAc-(1-&gt;4)-beta-D-GlcNAc)-L-asparaginyl-[protein] + H2O = N(4)-(alpha-D-Glc-(1-&gt;3)-alpha-D-Glc-(1-&gt;3)-alpha-D-Man-(1-&gt;2)-alpha-D-Man-(1-&gt;2)-alpha-D-Man-(1-&gt;3)-[alpha-D-Man-(1-&gt;2)-alpha-D-Man-(1-&gt;3)-[alpha-D-Man-(1-&gt;2)-alpha-D-Man-(1-&gt;6)]-alpha-D-Man-(1-&gt;6)]-beta-D-Man-(1-&gt;4)-beta-D-GlcNAc-(1-&gt;4)-beta-D-GlcNAc)-L-asparaginyl-[protein] + beta-D-glucose</text>
        <dbReference type="Rhea" id="RHEA:55988"/>
        <dbReference type="Rhea" id="RHEA-COMP:12806"/>
        <dbReference type="Rhea" id="RHEA-COMP:14355"/>
        <dbReference type="ChEBI" id="CHEBI:15377"/>
        <dbReference type="ChEBI" id="CHEBI:15903"/>
        <dbReference type="ChEBI" id="CHEBI:59082"/>
        <dbReference type="ChEBI" id="CHEBI:132537"/>
        <dbReference type="EC" id="3.2.1.106"/>
    </reaction>
</comment>
<evidence type="ECO:0000256" key="12">
    <source>
        <dbReference type="ARBA" id="ARBA00038888"/>
    </source>
</evidence>
<dbReference type="Pfam" id="PF03200">
    <property type="entry name" value="Glyco_hydro_63"/>
    <property type="match status" value="1"/>
</dbReference>
<evidence type="ECO:0000256" key="13">
    <source>
        <dbReference type="RuleBase" id="RU368089"/>
    </source>
</evidence>
<dbReference type="Gene3D" id="2.70.98.110">
    <property type="entry name" value="Glycosyl hydrolase family 63, N-terminal domain"/>
    <property type="match status" value="1"/>
</dbReference>
<dbReference type="GO" id="GO:0005789">
    <property type="term" value="C:endoplasmic reticulum membrane"/>
    <property type="evidence" value="ECO:0007669"/>
    <property type="project" value="UniProtKB-SubCell"/>
</dbReference>
<dbReference type="InterPro" id="IPR008928">
    <property type="entry name" value="6-hairpin_glycosidase_sf"/>
</dbReference>
<organism evidence="17 18">
    <name type="scientific">Nycticryphes semicollaris</name>
    <dbReference type="NCBI Taxonomy" id="227226"/>
    <lineage>
        <taxon>Eukaryota</taxon>
        <taxon>Metazoa</taxon>
        <taxon>Chordata</taxon>
        <taxon>Craniata</taxon>
        <taxon>Vertebrata</taxon>
        <taxon>Euteleostomi</taxon>
        <taxon>Archelosauria</taxon>
        <taxon>Archosauria</taxon>
        <taxon>Dinosauria</taxon>
        <taxon>Saurischia</taxon>
        <taxon>Theropoda</taxon>
        <taxon>Coelurosauria</taxon>
        <taxon>Aves</taxon>
        <taxon>Neognathae</taxon>
        <taxon>Neoaves</taxon>
        <taxon>Charadriiformes</taxon>
        <taxon>Rostratulidae</taxon>
        <taxon>Nycticryphes</taxon>
    </lineage>
</organism>
<feature type="non-terminal residue" evidence="17">
    <location>
        <position position="855"/>
    </location>
</feature>
<evidence type="ECO:0000313" key="17">
    <source>
        <dbReference type="EMBL" id="NXN26423.1"/>
    </source>
</evidence>
<evidence type="ECO:0000256" key="4">
    <source>
        <dbReference type="ARBA" id="ARBA00022692"/>
    </source>
</evidence>
<dbReference type="InterPro" id="IPR012341">
    <property type="entry name" value="6hp_glycosidase-like_sf"/>
</dbReference>
<dbReference type="InterPro" id="IPR004888">
    <property type="entry name" value="Glycoside_hydrolase_63"/>
</dbReference>
<dbReference type="EMBL" id="VXBJ01003389">
    <property type="protein sequence ID" value="NXN26423.1"/>
    <property type="molecule type" value="Genomic_DNA"/>
</dbReference>
<feature type="region of interest" description="Disordered" evidence="14">
    <location>
        <begin position="1"/>
        <end position="33"/>
    </location>
</feature>
<dbReference type="Pfam" id="PF16923">
    <property type="entry name" value="Glyco_hydro_63N"/>
    <property type="match status" value="1"/>
</dbReference>
<dbReference type="AlphaFoldDB" id="A0A7L1HJP7"/>
<dbReference type="FunFam" id="1.50.10.10:FF:000009">
    <property type="entry name" value="mannosyl-oligosaccharide glucosidase"/>
    <property type="match status" value="1"/>
</dbReference>
<dbReference type="GO" id="GO:0006487">
    <property type="term" value="P:protein N-linked glycosylation"/>
    <property type="evidence" value="ECO:0007669"/>
    <property type="project" value="UniProtKB-UniRule"/>
</dbReference>
<keyword evidence="7" id="KW-0735">Signal-anchor</keyword>
<sequence>MAGERRRRGGEGLRERTRERGARREREQQRGPGLSRTALLVTAAAAALALGLAAAAAQWNRWSAAARLVTPHPAPRALPPGSTGPLASPHRFWGTYRPHVYFGMKTRSPRSLVTGLMWLQQGEGGGSLRHTCEQGDGLSKYGWLMHDGENFGVQEIRDGDLFLKTEFVKRPGGEHGGDWSWRITARMEVSQGRLCLLGKQPEHWAASPSSHFPPPLPPQGTGSPAPLLSLFFYVATDGQGTLEPHLENKTRLAAVTGTSEELGRFTLTFLHPTMESGKDPKYASYNYLDAASPGLHRLTEVVRSSLSNRFVFAPRGKSRRRFFAVDTFRGLPGTTGEPPRGRLLLHQVTLEPPGMVEVTFESGSVVDRPERLAGTVLSVALAQHMAAFEQRFEETFKLGHKGFPPSQRRFAQAALSDMLGGMGYFHGRSLVQSPLQERPVPAPEAALFTAVPSRSFFPRGFLWDEGFHQLLLARWDPALSREVIAHWLDLMNTEGWIPREQILGEEARAKVPPEFLLQHSETANPPTLLLALERLLPDAPLPYLHRLFPRLQAWYDWYNRTQAGPLPLTFRWRGRDPNPERFLNPKTLASGLDDYPRASHPSPEERHLDLRCWMALASRVLGEVAERLGEPAGPYREMEQALSDNGLLEQLHWAQELGAFADYGNHSSAVGLRWQRLAPAAPGRPPPAPQLIREVREAPQPRFVGALGYVSLFPLLLQLLRPDSPRLPTVLATMRSERQLWTPFGLRSLARDSPLYMQRNTEHDPPYWRGPIWVNINYLALRALHGYAGANGPQRERAAEIYRELRHNLVANLYRQYTESGFLWEQYSDSTGRGQGCHPFAGWSALVVLVMAEDY</sequence>